<reference evidence="7 8" key="1">
    <citation type="submission" date="2022-10" db="EMBL/GenBank/DDBJ databases">
        <title>Weissella fermenti sp. nov., isolated from fermented cabbage.</title>
        <authorList>
            <person name="Lee J.K."/>
            <person name="Baek J.H."/>
            <person name="Choi D.G."/>
            <person name="Kim J.M."/>
            <person name="Jeon C.O."/>
        </authorList>
    </citation>
    <scope>NUCLEOTIDE SEQUENCE [LARGE SCALE GENOMIC DNA]</scope>
    <source>
        <strain evidence="7 8">KACC 18534</strain>
    </source>
</reference>
<organism evidence="7 8">
    <name type="scientific">Weissella ceti</name>
    <dbReference type="NCBI Taxonomy" id="759620"/>
    <lineage>
        <taxon>Bacteria</taxon>
        <taxon>Bacillati</taxon>
        <taxon>Bacillota</taxon>
        <taxon>Bacilli</taxon>
        <taxon>Lactobacillales</taxon>
        <taxon>Lactobacillaceae</taxon>
        <taxon>Weissella</taxon>
    </lineage>
</organism>
<evidence type="ECO:0000259" key="6">
    <source>
        <dbReference type="Pfam" id="PF01266"/>
    </source>
</evidence>
<evidence type="ECO:0000256" key="4">
    <source>
        <dbReference type="ARBA" id="ARBA00049872"/>
    </source>
</evidence>
<comment type="caution">
    <text evidence="7">The sequence shown here is derived from an EMBL/GenBank/DDBJ whole genome shotgun (WGS) entry which is preliminary data.</text>
</comment>
<name>A0ABT3E406_9LACO</name>
<dbReference type="EC" id="1.4.3.19" evidence="5"/>
<dbReference type="InterPro" id="IPR036188">
    <property type="entry name" value="FAD/NAD-bd_sf"/>
</dbReference>
<dbReference type="NCBIfam" id="TIGR02352">
    <property type="entry name" value="thiamin_ThiO"/>
    <property type="match status" value="1"/>
</dbReference>
<keyword evidence="3 7" id="KW-0560">Oxidoreductase</keyword>
<dbReference type="InterPro" id="IPR012727">
    <property type="entry name" value="Gly_oxidase_ThiO"/>
</dbReference>
<gene>
    <name evidence="7" type="primary">thiO</name>
    <name evidence="7" type="ORF">OIT44_03565</name>
</gene>
<dbReference type="SUPFAM" id="SSF51905">
    <property type="entry name" value="FAD/NAD(P)-binding domain"/>
    <property type="match status" value="1"/>
</dbReference>
<dbReference type="InterPro" id="IPR006076">
    <property type="entry name" value="FAD-dep_OxRdtase"/>
</dbReference>
<keyword evidence="2" id="KW-0784">Thiamine biosynthesis</keyword>
<evidence type="ECO:0000313" key="8">
    <source>
        <dbReference type="Proteomes" id="UP001526225"/>
    </source>
</evidence>
<dbReference type="RefSeq" id="WP_213409574.1">
    <property type="nucleotide sequence ID" value="NZ_CP074441.1"/>
</dbReference>
<evidence type="ECO:0000256" key="2">
    <source>
        <dbReference type="ARBA" id="ARBA00022977"/>
    </source>
</evidence>
<evidence type="ECO:0000256" key="5">
    <source>
        <dbReference type="ARBA" id="ARBA00050018"/>
    </source>
</evidence>
<proteinExistence type="predicted"/>
<comment type="pathway">
    <text evidence="1">Cofactor biosynthesis; thiamine diphosphate biosynthesis.</text>
</comment>
<dbReference type="EMBL" id="JAOZFE010000003">
    <property type="protein sequence ID" value="MCW0953150.1"/>
    <property type="molecule type" value="Genomic_DNA"/>
</dbReference>
<evidence type="ECO:0000256" key="3">
    <source>
        <dbReference type="ARBA" id="ARBA00023002"/>
    </source>
</evidence>
<dbReference type="PANTHER" id="PTHR13847:SF289">
    <property type="entry name" value="GLYCINE OXIDASE"/>
    <property type="match status" value="1"/>
</dbReference>
<dbReference type="GO" id="GO:0043799">
    <property type="term" value="F:glycine oxidase activity"/>
    <property type="evidence" value="ECO:0007669"/>
    <property type="project" value="UniProtKB-EC"/>
</dbReference>
<sequence length="379" mass="41317">MQVKVDVAIVGGGVIGASIAYHLSQASPNLAIVLLEEHEVGKGTTQAAGGMLGAYSEYRTFSEAGVFDFAQKSQAMYPILAEQLRAVTGIDIGLRQNGLIKLAFNQNEYDELAVLVKEQHLQWLSKKDLVTMAPYVSTNMLGAVHLPDSSVLPMQVAKAFARAAEQAGVVIREASRVQSIQFEKEAYRLALTNGQTVLAEKVVLATGVAGSDIIEVDLSDKHNTTYPMKGEVIAATNHGPQLTYTLYHSEFYMVPRNGDEVIIGATKRSNDWSKTVSLTGVRHLIEQVNHVAPGLTEHLTVNQTWAGLRPNNTAADGLPMIGEYANHPGLFYAYGHQRHGILLAPITGRMITSLVLGESVPRHWLDAFDIDRYQEQVGE</sequence>
<evidence type="ECO:0000313" key="7">
    <source>
        <dbReference type="EMBL" id="MCW0953150.1"/>
    </source>
</evidence>
<protein>
    <recommendedName>
        <fullName evidence="5">glycine oxidase</fullName>
        <ecNumber evidence="5">1.4.3.19</ecNumber>
    </recommendedName>
</protein>
<comment type="catalytic activity">
    <reaction evidence="4">
        <text>glycine + O2 + H2O = glyoxylate + H2O2 + NH4(+)</text>
        <dbReference type="Rhea" id="RHEA:11532"/>
        <dbReference type="ChEBI" id="CHEBI:15377"/>
        <dbReference type="ChEBI" id="CHEBI:15379"/>
        <dbReference type="ChEBI" id="CHEBI:16240"/>
        <dbReference type="ChEBI" id="CHEBI:28938"/>
        <dbReference type="ChEBI" id="CHEBI:36655"/>
        <dbReference type="ChEBI" id="CHEBI:57305"/>
        <dbReference type="EC" id="1.4.3.19"/>
    </reaction>
</comment>
<dbReference type="Gene3D" id="3.30.9.10">
    <property type="entry name" value="D-Amino Acid Oxidase, subunit A, domain 2"/>
    <property type="match status" value="1"/>
</dbReference>
<accession>A0ABT3E406</accession>
<dbReference type="Gene3D" id="3.50.50.60">
    <property type="entry name" value="FAD/NAD(P)-binding domain"/>
    <property type="match status" value="1"/>
</dbReference>
<dbReference type="Proteomes" id="UP001526225">
    <property type="component" value="Unassembled WGS sequence"/>
</dbReference>
<keyword evidence="8" id="KW-1185">Reference proteome</keyword>
<dbReference type="Pfam" id="PF01266">
    <property type="entry name" value="DAO"/>
    <property type="match status" value="1"/>
</dbReference>
<dbReference type="SUPFAM" id="SSF54373">
    <property type="entry name" value="FAD-linked reductases, C-terminal domain"/>
    <property type="match status" value="1"/>
</dbReference>
<dbReference type="PANTHER" id="PTHR13847">
    <property type="entry name" value="SARCOSINE DEHYDROGENASE-RELATED"/>
    <property type="match status" value="1"/>
</dbReference>
<feature type="domain" description="FAD dependent oxidoreductase" evidence="6">
    <location>
        <begin position="6"/>
        <end position="353"/>
    </location>
</feature>
<evidence type="ECO:0000256" key="1">
    <source>
        <dbReference type="ARBA" id="ARBA00004948"/>
    </source>
</evidence>